<protein>
    <submittedName>
        <fullName evidence="1">Uncharacterized protein</fullName>
    </submittedName>
</protein>
<proteinExistence type="predicted"/>
<dbReference type="STRING" id="1123380.SAMN02745199_0337"/>
<dbReference type="AlphaFoldDB" id="A0A1M5R597"/>
<organism evidence="1 2">
    <name type="scientific">Thermosipho atlanticus DSM 15807</name>
    <dbReference type="NCBI Taxonomy" id="1123380"/>
    <lineage>
        <taxon>Bacteria</taxon>
        <taxon>Thermotogati</taxon>
        <taxon>Thermotogota</taxon>
        <taxon>Thermotogae</taxon>
        <taxon>Thermotogales</taxon>
        <taxon>Fervidobacteriaceae</taxon>
        <taxon>Thermosipho</taxon>
    </lineage>
</organism>
<name>A0A1M5R597_9BACT</name>
<dbReference type="RefSeq" id="WP_073071446.1">
    <property type="nucleotide sequence ID" value="NZ_FQXN01000001.1"/>
</dbReference>
<dbReference type="PROSITE" id="PS51257">
    <property type="entry name" value="PROKAR_LIPOPROTEIN"/>
    <property type="match status" value="1"/>
</dbReference>
<dbReference type="Proteomes" id="UP000242592">
    <property type="component" value="Unassembled WGS sequence"/>
</dbReference>
<reference evidence="2" key="1">
    <citation type="submission" date="2016-11" db="EMBL/GenBank/DDBJ databases">
        <authorList>
            <person name="Varghese N."/>
            <person name="Submissions S."/>
        </authorList>
    </citation>
    <scope>NUCLEOTIDE SEQUENCE [LARGE SCALE GENOMIC DNA]</scope>
    <source>
        <strain evidence="2">DSM 15807</strain>
    </source>
</reference>
<accession>A0A1M5R597</accession>
<dbReference type="EMBL" id="FQXN01000001">
    <property type="protein sequence ID" value="SHH21348.1"/>
    <property type="molecule type" value="Genomic_DNA"/>
</dbReference>
<gene>
    <name evidence="1" type="ORF">SAMN02745199_0337</name>
</gene>
<evidence type="ECO:0000313" key="1">
    <source>
        <dbReference type="EMBL" id="SHH21348.1"/>
    </source>
</evidence>
<sequence length="238" mass="27053">MSRTRWLRNNSYKYKFQIILFLIIILFLSSCGVIINDIIGETRTSKTVELKIIYQGFFYGPVPNFTFKDLQEVSIDSTSSLVYNGTTYSFTQGEAPLLVYSKDSGFFNSEIKPLNLIVEQQANVNLAVNLGVEVSYINVETGDSTQLSFDLTLSISTDTLNVNRLTFILGLDESGNLVYDVLKEDDCSVIEIAETENNIYYVTNNGIYYSTLKVDDSTPVIYYPTSWGKDILYFKYQE</sequence>
<keyword evidence="2" id="KW-1185">Reference proteome</keyword>
<evidence type="ECO:0000313" key="2">
    <source>
        <dbReference type="Proteomes" id="UP000242592"/>
    </source>
</evidence>